<evidence type="ECO:0000313" key="4">
    <source>
        <dbReference type="Proteomes" id="UP000499080"/>
    </source>
</evidence>
<comment type="caution">
    <text evidence="2">The sequence shown here is derived from an EMBL/GenBank/DDBJ whole genome shotgun (WGS) entry which is preliminary data.</text>
</comment>
<evidence type="ECO:0008006" key="5">
    <source>
        <dbReference type="Google" id="ProtNLM"/>
    </source>
</evidence>
<organism evidence="2 4">
    <name type="scientific">Araneus ventricosus</name>
    <name type="common">Orbweaver spider</name>
    <name type="synonym">Epeira ventricosa</name>
    <dbReference type="NCBI Taxonomy" id="182803"/>
    <lineage>
        <taxon>Eukaryota</taxon>
        <taxon>Metazoa</taxon>
        <taxon>Ecdysozoa</taxon>
        <taxon>Arthropoda</taxon>
        <taxon>Chelicerata</taxon>
        <taxon>Arachnida</taxon>
        <taxon>Araneae</taxon>
        <taxon>Araneomorphae</taxon>
        <taxon>Entelegynae</taxon>
        <taxon>Araneoidea</taxon>
        <taxon>Araneidae</taxon>
        <taxon>Araneus</taxon>
    </lineage>
</organism>
<evidence type="ECO:0000313" key="3">
    <source>
        <dbReference type="EMBL" id="GBN92608.1"/>
    </source>
</evidence>
<dbReference type="EMBL" id="BGPR01024473">
    <property type="protein sequence ID" value="GBN92597.1"/>
    <property type="molecule type" value="Genomic_DNA"/>
</dbReference>
<evidence type="ECO:0000313" key="2">
    <source>
        <dbReference type="EMBL" id="GBN92597.1"/>
    </source>
</evidence>
<dbReference type="InterPro" id="IPR012337">
    <property type="entry name" value="RNaseH-like_sf"/>
</dbReference>
<evidence type="ECO:0000256" key="1">
    <source>
        <dbReference type="SAM" id="MobiDB-lite"/>
    </source>
</evidence>
<gene>
    <name evidence="3" type="ORF">AVEN_170947_1</name>
    <name evidence="2" type="ORF">AVEN_181255_1</name>
</gene>
<proteinExistence type="predicted"/>
<dbReference type="SUPFAM" id="SSF53098">
    <property type="entry name" value="Ribonuclease H-like"/>
    <property type="match status" value="1"/>
</dbReference>
<dbReference type="AlphaFoldDB" id="A0A4Y2SWH9"/>
<name>A0A4Y2SWH9_ARAVE</name>
<keyword evidence="4" id="KW-1185">Reference proteome</keyword>
<dbReference type="Proteomes" id="UP000499080">
    <property type="component" value="Unassembled WGS sequence"/>
</dbReference>
<feature type="region of interest" description="Disordered" evidence="1">
    <location>
        <begin position="223"/>
        <end position="250"/>
    </location>
</feature>
<dbReference type="EMBL" id="BGPR01024481">
    <property type="protein sequence ID" value="GBN92608.1"/>
    <property type="molecule type" value="Genomic_DNA"/>
</dbReference>
<dbReference type="InterPro" id="IPR036397">
    <property type="entry name" value="RNaseH_sf"/>
</dbReference>
<dbReference type="OrthoDB" id="6515318at2759"/>
<reference evidence="2 4" key="1">
    <citation type="journal article" date="2019" name="Sci. Rep.">
        <title>Orb-weaving spider Araneus ventricosus genome elucidates the spidroin gene catalogue.</title>
        <authorList>
            <person name="Kono N."/>
            <person name="Nakamura H."/>
            <person name="Ohtoshi R."/>
            <person name="Moran D.A.P."/>
            <person name="Shinohara A."/>
            <person name="Yoshida Y."/>
            <person name="Fujiwara M."/>
            <person name="Mori M."/>
            <person name="Tomita M."/>
            <person name="Arakawa K."/>
        </authorList>
    </citation>
    <scope>NUCLEOTIDE SEQUENCE [LARGE SCALE GENOMIC DNA]</scope>
</reference>
<sequence length="422" mass="49092">MVTVRNVRILLENFRLISLSEIEFTPAVSIRVARPDRIRPNTLFTIELIDYSSFFYGFHYFPIQDSSRWERQGLHGKLYPDSFNLEDRIFFDHIFNTHAPASIHTDGSKIDDRTGCAFCVRENNISTTQWKPQLKPHNSVFQGELISIKEVCTWASQSNQTIKLWIDSESSLHSISSWKTNIPLAQDIQNILMKSTNNKLCWINARVIRQQIYSQRKPPWIGSQHSIQHPGATSKEGNFMSPPTNSSRMNETTVDILPKVKTSPTPWQRPEIMFATKNPFPTYLNRFSLRTTDCCGCGELRSPVQFATNFLLTSSFHLTKSSNDLEHLWWKRALNNTLLRIKIRKPINFTTKNEEIFFPPNLLPCFERLKLLKLFKSTESQSTDSLDSHLTPLLDKLHLMFKFCVVFLKIWLSFQCIILCYY</sequence>
<feature type="compositionally biased region" description="Polar residues" evidence="1">
    <location>
        <begin position="241"/>
        <end position="250"/>
    </location>
</feature>
<accession>A0A4Y2SWH9</accession>
<dbReference type="Gene3D" id="3.30.420.10">
    <property type="entry name" value="Ribonuclease H-like superfamily/Ribonuclease H"/>
    <property type="match status" value="1"/>
</dbReference>
<dbReference type="GO" id="GO:0003676">
    <property type="term" value="F:nucleic acid binding"/>
    <property type="evidence" value="ECO:0007669"/>
    <property type="project" value="InterPro"/>
</dbReference>
<protein>
    <recommendedName>
        <fullName evidence="5">RNase H type-1 domain-containing protein</fullName>
    </recommendedName>
</protein>